<evidence type="ECO:0000256" key="4">
    <source>
        <dbReference type="ARBA" id="ARBA00022603"/>
    </source>
</evidence>
<dbReference type="PANTHER" id="PTHR21404">
    <property type="entry name" value="HEN1"/>
    <property type="match status" value="1"/>
</dbReference>
<dbReference type="EC" id="2.1.1.386" evidence="11"/>
<keyword evidence="4" id="KW-0489">Methyltransferase</keyword>
<feature type="region of interest" description="Disordered" evidence="13">
    <location>
        <begin position="303"/>
        <end position="345"/>
    </location>
</feature>
<keyword evidence="8" id="KW-0460">Magnesium</keyword>
<evidence type="ECO:0000313" key="14">
    <source>
        <dbReference type="EMBL" id="OAQ31832.1"/>
    </source>
</evidence>
<dbReference type="GO" id="GO:0005737">
    <property type="term" value="C:cytoplasm"/>
    <property type="evidence" value="ECO:0007669"/>
    <property type="project" value="TreeGrafter"/>
</dbReference>
<dbReference type="SUPFAM" id="SSF53335">
    <property type="entry name" value="S-adenosyl-L-methionine-dependent methyltransferases"/>
    <property type="match status" value="1"/>
</dbReference>
<reference evidence="14 15" key="1">
    <citation type="submission" date="2016-05" db="EMBL/GenBank/DDBJ databases">
        <title>Genome sequencing reveals origins of a unique bacterial endosymbiosis in the earliest lineages of terrestrial Fungi.</title>
        <authorList>
            <consortium name="DOE Joint Genome Institute"/>
            <person name="Uehling J."/>
            <person name="Gryganskyi A."/>
            <person name="Hameed K."/>
            <person name="Tschaplinski T."/>
            <person name="Misztal P."/>
            <person name="Wu S."/>
            <person name="Desiro A."/>
            <person name="Vande Pol N."/>
            <person name="Du Z.-Y."/>
            <person name="Zienkiewicz A."/>
            <person name="Zienkiewicz K."/>
            <person name="Morin E."/>
            <person name="Tisserant E."/>
            <person name="Splivallo R."/>
            <person name="Hainaut M."/>
            <person name="Henrissat B."/>
            <person name="Ohm R."/>
            <person name="Kuo A."/>
            <person name="Yan J."/>
            <person name="Lipzen A."/>
            <person name="Nolan M."/>
            <person name="Labutti K."/>
            <person name="Barry K."/>
            <person name="Goldstein A."/>
            <person name="Labbe J."/>
            <person name="Schadt C."/>
            <person name="Tuskan G."/>
            <person name="Grigoriev I."/>
            <person name="Martin F."/>
            <person name="Vilgalys R."/>
            <person name="Bonito G."/>
        </authorList>
    </citation>
    <scope>NUCLEOTIDE SEQUENCE [LARGE SCALE GENOMIC DNA]</scope>
    <source>
        <strain evidence="14 15">AG-77</strain>
    </source>
</reference>
<sequence length="501" mass="56804">MYFPPAANSAASSTADSACDADDEPRFYPPLWQQRRNLARRILDENHATSVIDFGCGEAALISLLIWESTGDYPITRLAGVELREDRLQLAREACQPQDFELGSNLRVNELTIDLFQGSVDQPDQRLIGYDALVCLEVVEHLDPPVLEKFWSVVLGTLKPKMVIVSTPNAEFNIYFPQLNYGKPNAIFRNDDHRFEWTRQEFQDWCNAAAGQYGYDVTYTGTGALPGYNPEVGLCTQFAILHAQNPIKQPALATPGASQEDQPYRHFSRVEYPIYKEQHSDEEILGYLHETIACIRPRLPEPYEETDDIGHHNGTSYGDGGVGHGAESFSDQPDGTSSNITADHPSNEASIELGVVLLEDLWIVLGVRQRCKNRVNMIRILNLSSLVRVEQEAGLIRFNEDNPYWKEADRSFEAPYPKDDERVSTRGSDNGDWSDSSFYKDENDNFEGEDEAERKPYGLAYQHYVDQEEEQQFDVPLDDRGWSAWSDPPVTEDTPEWYSPK</sequence>
<dbReference type="GO" id="GO:0090486">
    <property type="term" value="F:small RNA 2'-O-methyltransferase activity"/>
    <property type="evidence" value="ECO:0007669"/>
    <property type="project" value="UniProtKB-EC"/>
</dbReference>
<evidence type="ECO:0000256" key="13">
    <source>
        <dbReference type="SAM" id="MobiDB-lite"/>
    </source>
</evidence>
<feature type="region of interest" description="Disordered" evidence="13">
    <location>
        <begin position="1"/>
        <end position="22"/>
    </location>
</feature>
<feature type="compositionally biased region" description="Low complexity" evidence="13">
    <location>
        <begin position="1"/>
        <end position="18"/>
    </location>
</feature>
<keyword evidence="5" id="KW-0808">Transferase</keyword>
<dbReference type="AlphaFoldDB" id="A0A197K2G9"/>
<proteinExistence type="inferred from homology"/>
<evidence type="ECO:0000256" key="2">
    <source>
        <dbReference type="ARBA" id="ARBA00009026"/>
    </source>
</evidence>
<organism evidence="14 15">
    <name type="scientific">Linnemannia elongata AG-77</name>
    <dbReference type="NCBI Taxonomy" id="1314771"/>
    <lineage>
        <taxon>Eukaryota</taxon>
        <taxon>Fungi</taxon>
        <taxon>Fungi incertae sedis</taxon>
        <taxon>Mucoromycota</taxon>
        <taxon>Mortierellomycotina</taxon>
        <taxon>Mortierellomycetes</taxon>
        <taxon>Mortierellales</taxon>
        <taxon>Mortierellaceae</taxon>
        <taxon>Linnemannia</taxon>
    </lineage>
</organism>
<keyword evidence="6" id="KW-0949">S-adenosyl-L-methionine</keyword>
<evidence type="ECO:0000256" key="7">
    <source>
        <dbReference type="ARBA" id="ARBA00022723"/>
    </source>
</evidence>
<evidence type="ECO:0000256" key="9">
    <source>
        <dbReference type="ARBA" id="ARBA00022884"/>
    </source>
</evidence>
<feature type="region of interest" description="Disordered" evidence="13">
    <location>
        <begin position="409"/>
        <end position="501"/>
    </location>
</feature>
<evidence type="ECO:0000256" key="10">
    <source>
        <dbReference type="ARBA" id="ARBA00023158"/>
    </source>
</evidence>
<name>A0A197K2G9_9FUNG</name>
<dbReference type="GO" id="GO:0030422">
    <property type="term" value="P:siRNA processing"/>
    <property type="evidence" value="ECO:0007669"/>
    <property type="project" value="TreeGrafter"/>
</dbReference>
<dbReference type="OrthoDB" id="2154311at2759"/>
<evidence type="ECO:0000256" key="8">
    <source>
        <dbReference type="ARBA" id="ARBA00022842"/>
    </source>
</evidence>
<feature type="compositionally biased region" description="Polar residues" evidence="13">
    <location>
        <begin position="425"/>
        <end position="437"/>
    </location>
</feature>
<feature type="compositionally biased region" description="Basic and acidic residues" evidence="13">
    <location>
        <begin position="409"/>
        <end position="424"/>
    </location>
</feature>
<comment type="cofactor">
    <cofactor evidence="1">
        <name>Mg(2+)</name>
        <dbReference type="ChEBI" id="CHEBI:18420"/>
    </cofactor>
</comment>
<dbReference type="InterPro" id="IPR029063">
    <property type="entry name" value="SAM-dependent_MTases_sf"/>
</dbReference>
<comment type="catalytic activity">
    <reaction evidence="12">
        <text>small RNA 3'-end nucleotide + S-adenosyl-L-methionine = small RNA 3'-end 2'-O-methylnucleotide + S-adenosyl-L-homocysteine + H(+)</text>
        <dbReference type="Rhea" id="RHEA:37887"/>
        <dbReference type="Rhea" id="RHEA-COMP:10415"/>
        <dbReference type="Rhea" id="RHEA-COMP:10416"/>
        <dbReference type="ChEBI" id="CHEBI:15378"/>
        <dbReference type="ChEBI" id="CHEBI:57856"/>
        <dbReference type="ChEBI" id="CHEBI:59789"/>
        <dbReference type="ChEBI" id="CHEBI:74896"/>
        <dbReference type="ChEBI" id="CHEBI:74898"/>
        <dbReference type="EC" id="2.1.1.386"/>
    </reaction>
</comment>
<keyword evidence="15" id="KW-1185">Reference proteome</keyword>
<dbReference type="GO" id="GO:0001510">
    <property type="term" value="P:RNA methylation"/>
    <property type="evidence" value="ECO:0007669"/>
    <property type="project" value="InterPro"/>
</dbReference>
<keyword evidence="7" id="KW-0479">Metal-binding</keyword>
<comment type="similarity">
    <text evidence="2">Belongs to the methyltransferase superfamily. HEN1 family.</text>
</comment>
<feature type="compositionally biased region" description="Polar residues" evidence="13">
    <location>
        <begin position="329"/>
        <end position="341"/>
    </location>
</feature>
<dbReference type="Gene3D" id="3.40.50.150">
    <property type="entry name" value="Vaccinia Virus protein VP39"/>
    <property type="match status" value="1"/>
</dbReference>
<evidence type="ECO:0000313" key="15">
    <source>
        <dbReference type="Proteomes" id="UP000078512"/>
    </source>
</evidence>
<protein>
    <recommendedName>
        <fullName evidence="3">Small RNA 2'-O-methyltransferase</fullName>
        <ecNumber evidence="11">2.1.1.386</ecNumber>
    </recommendedName>
</protein>
<evidence type="ECO:0000256" key="6">
    <source>
        <dbReference type="ARBA" id="ARBA00022691"/>
    </source>
</evidence>
<dbReference type="GO" id="GO:0046872">
    <property type="term" value="F:metal ion binding"/>
    <property type="evidence" value="ECO:0007669"/>
    <property type="project" value="UniProtKB-KW"/>
</dbReference>
<dbReference type="InterPro" id="IPR026610">
    <property type="entry name" value="Hen1"/>
</dbReference>
<evidence type="ECO:0000256" key="5">
    <source>
        <dbReference type="ARBA" id="ARBA00022679"/>
    </source>
</evidence>
<evidence type="ECO:0000256" key="12">
    <source>
        <dbReference type="ARBA" id="ARBA00048418"/>
    </source>
</evidence>
<keyword evidence="10" id="KW-0943">RNA-mediated gene silencing</keyword>
<dbReference type="Proteomes" id="UP000078512">
    <property type="component" value="Unassembled WGS sequence"/>
</dbReference>
<accession>A0A197K2G9</accession>
<evidence type="ECO:0000256" key="3">
    <source>
        <dbReference type="ARBA" id="ARBA00021330"/>
    </source>
</evidence>
<evidence type="ECO:0000256" key="11">
    <source>
        <dbReference type="ARBA" id="ARBA00035025"/>
    </source>
</evidence>
<dbReference type="GO" id="GO:0005634">
    <property type="term" value="C:nucleus"/>
    <property type="evidence" value="ECO:0007669"/>
    <property type="project" value="TreeGrafter"/>
</dbReference>
<dbReference type="GO" id="GO:0003723">
    <property type="term" value="F:RNA binding"/>
    <property type="evidence" value="ECO:0007669"/>
    <property type="project" value="UniProtKB-KW"/>
</dbReference>
<keyword evidence="9" id="KW-0694">RNA-binding</keyword>
<dbReference type="PANTHER" id="PTHR21404:SF3">
    <property type="entry name" value="SMALL RNA 2'-O-METHYLTRANSFERASE"/>
    <property type="match status" value="1"/>
</dbReference>
<gene>
    <name evidence="14" type="ORF">K457DRAFT_108582</name>
</gene>
<dbReference type="STRING" id="1314771.A0A197K2G9"/>
<dbReference type="EMBL" id="KV442027">
    <property type="protein sequence ID" value="OAQ31832.1"/>
    <property type="molecule type" value="Genomic_DNA"/>
</dbReference>
<evidence type="ECO:0000256" key="1">
    <source>
        <dbReference type="ARBA" id="ARBA00001946"/>
    </source>
</evidence>